<dbReference type="EMBL" id="PKLF01000028">
    <property type="protein sequence ID" value="MBE8614518.1"/>
    <property type="molecule type" value="Genomic_DNA"/>
</dbReference>
<dbReference type="Proteomes" id="UP000650477">
    <property type="component" value="Unassembled WGS sequence"/>
</dbReference>
<organism evidence="1 2">
    <name type="scientific">Morganella morganii</name>
    <name type="common">Proteus morganii</name>
    <dbReference type="NCBI Taxonomy" id="582"/>
    <lineage>
        <taxon>Bacteria</taxon>
        <taxon>Pseudomonadati</taxon>
        <taxon>Pseudomonadota</taxon>
        <taxon>Gammaproteobacteria</taxon>
        <taxon>Enterobacterales</taxon>
        <taxon>Morganellaceae</taxon>
        <taxon>Morganella</taxon>
    </lineage>
</organism>
<evidence type="ECO:0000313" key="1">
    <source>
        <dbReference type="EMBL" id="MBE8614518.1"/>
    </source>
</evidence>
<gene>
    <name evidence="1" type="ORF">CYG68_19335</name>
</gene>
<dbReference type="AlphaFoldDB" id="A0A8I0UAD0"/>
<dbReference type="RefSeq" id="WP_193830357.1">
    <property type="nucleotide sequence ID" value="NZ_PKLF01000028.1"/>
</dbReference>
<proteinExistence type="predicted"/>
<protein>
    <recommendedName>
        <fullName evidence="3">DDE domain-containing protein</fullName>
    </recommendedName>
</protein>
<sequence>MNNSVEHDHCAIKRRSRPMLEFKSFWCAQILLVDIELMHMLSRKQFSDTDQNNSVY</sequence>
<comment type="caution">
    <text evidence="1">The sequence shown here is derived from an EMBL/GenBank/DDBJ whole genome shotgun (WGS) entry which is preliminary data.</text>
</comment>
<name>A0A8I0UAD0_MORMO</name>
<accession>A0A8I0UAD0</accession>
<reference evidence="1" key="1">
    <citation type="submission" date="2017-12" db="EMBL/GenBank/DDBJ databases">
        <title>Genome sequencing and analysis.</title>
        <authorList>
            <person name="Huang Y.-T."/>
        </authorList>
    </citation>
    <scope>NUCLEOTIDE SEQUENCE</scope>
    <source>
        <strain evidence="1">VGH116</strain>
    </source>
</reference>
<evidence type="ECO:0008006" key="3">
    <source>
        <dbReference type="Google" id="ProtNLM"/>
    </source>
</evidence>
<evidence type="ECO:0000313" key="2">
    <source>
        <dbReference type="Proteomes" id="UP000650477"/>
    </source>
</evidence>